<proteinExistence type="predicted"/>
<dbReference type="EMBL" id="CP159872">
    <property type="protein sequence ID" value="XCM77519.1"/>
    <property type="molecule type" value="Genomic_DNA"/>
</dbReference>
<protein>
    <submittedName>
        <fullName evidence="2">SUKH-4 family immunity protein</fullName>
    </submittedName>
</protein>
<dbReference type="AlphaFoldDB" id="A0AAU8JQC3"/>
<evidence type="ECO:0000313" key="2">
    <source>
        <dbReference type="EMBL" id="XCM77519.1"/>
    </source>
</evidence>
<feature type="compositionally biased region" description="Low complexity" evidence="1">
    <location>
        <begin position="146"/>
        <end position="155"/>
    </location>
</feature>
<organism evidence="2">
    <name type="scientific">Kitasatospora camelliae</name>
    <dbReference type="NCBI Taxonomy" id="3156397"/>
    <lineage>
        <taxon>Bacteria</taxon>
        <taxon>Bacillati</taxon>
        <taxon>Actinomycetota</taxon>
        <taxon>Actinomycetes</taxon>
        <taxon>Kitasatosporales</taxon>
        <taxon>Streptomycetaceae</taxon>
        <taxon>Kitasatospora</taxon>
    </lineage>
</organism>
<reference evidence="2" key="1">
    <citation type="submission" date="2024-06" db="EMBL/GenBank/DDBJ databases">
        <title>The genome sequences of Kitasatospora sp. strain HUAS MG31.</title>
        <authorList>
            <person name="Mo P."/>
        </authorList>
    </citation>
    <scope>NUCLEOTIDE SEQUENCE</scope>
    <source>
        <strain evidence="2">HUAS MG31</strain>
    </source>
</reference>
<name>A0AAU8JQC3_9ACTN</name>
<gene>
    <name evidence="2" type="ORF">ABWK59_00395</name>
</gene>
<evidence type="ECO:0000256" key="1">
    <source>
        <dbReference type="SAM" id="MobiDB-lite"/>
    </source>
</evidence>
<dbReference type="InterPro" id="IPR025851">
    <property type="entry name" value="SUKH-4"/>
</dbReference>
<sequence>MITRTDGGAAMGTTTEWRPAGFPEQLAEYPEALAEVARVYGTQDGAGPAEWAARLRFAALMRGDLGLARWLDDLGHAMPWRVVWAHWRPIEVWDTRSLAPGWTGPVELHGFRAGGTEVCLRSRYDHTYRWYTLETGAPLGEPTPDEPAAAEPATVPDSPLDAGDPLYAMAEITVTRAGTASVHALYPVAHDDEIRVLPGERVLLAGYSGAALIDFSAPAAEAVTELDPPVGPHRRETAPNLLPRDVWWDGGRLTPEDVQPYYRGLVLADPARLAEATGDAESVRALGTLGLPRISALGWLDTDRAMEELALTDGRLLIAHVHGEPALWVDLPTGRVVDSYGDTVNTSFTAFAACLAMSDWALCLSVGRNTRGGDEFGEHYAFLAFVRTSLARIDPEAAAEQDDEWWWRQTTEDHCYSLGA</sequence>
<dbReference type="KEGG" id="kcm:ABWK59_00395"/>
<feature type="region of interest" description="Disordered" evidence="1">
    <location>
        <begin position="136"/>
        <end position="155"/>
    </location>
</feature>
<dbReference type="RefSeq" id="WP_354637138.1">
    <property type="nucleotide sequence ID" value="NZ_CP159872.1"/>
</dbReference>
<dbReference type="Pfam" id="PF14435">
    <property type="entry name" value="SUKH-4"/>
    <property type="match status" value="1"/>
</dbReference>
<accession>A0AAU8JQC3</accession>